<protein>
    <recommendedName>
        <fullName evidence="3">Riboflavin biosynthesis intermediates N-glycosidase</fullName>
    </recommendedName>
</protein>
<dbReference type="Pfam" id="PF24741">
    <property type="entry name" value="AlkZ-rel"/>
    <property type="match status" value="1"/>
</dbReference>
<gene>
    <name evidence="1" type="ORF">AAAT04_04915</name>
</gene>
<comment type="caution">
    <text evidence="1">The sequence shown here is derived from an EMBL/GenBank/DDBJ whole genome shotgun (WGS) entry which is preliminary data.</text>
</comment>
<dbReference type="EMBL" id="JBBNFM010000002">
    <property type="protein sequence ID" value="MEQ2453390.1"/>
    <property type="molecule type" value="Genomic_DNA"/>
</dbReference>
<sequence length="243" mass="28957">MEKDSGKWIMYGVDWDDPECIHTVDEAIEYINEIGFLPLFRNDIPGFSLEERTVPEYWWCEDVDRDPWMWRAVIARRHDIVYGKFFNKKAGFISRKWLPVFANYRRDGYDFDALYEDGKAPNKHKKIMDHFMEEHVDTELYSNELKKMVGYGKDGEKGFDGAVTNLMMQMYLCNCDFRKRVNKKGLEYGWDVAVYSSPEHIYGYDYVTSCYKDDPQESWNTIIRHMYDIYPIATDAQIKKLLK</sequence>
<dbReference type="InterPro" id="IPR056298">
    <property type="entry name" value="AlkZ-rel"/>
</dbReference>
<evidence type="ECO:0008006" key="3">
    <source>
        <dbReference type="Google" id="ProtNLM"/>
    </source>
</evidence>
<organism evidence="1 2">
    <name type="scientific">Coprococcus ammoniilyticus</name>
    <dbReference type="NCBI Taxonomy" id="2981785"/>
    <lineage>
        <taxon>Bacteria</taxon>
        <taxon>Bacillati</taxon>
        <taxon>Bacillota</taxon>
        <taxon>Clostridia</taxon>
        <taxon>Lachnospirales</taxon>
        <taxon>Lachnospiraceae</taxon>
        <taxon>Coprococcus</taxon>
    </lineage>
</organism>
<keyword evidence="2" id="KW-1185">Reference proteome</keyword>
<dbReference type="Proteomes" id="UP001482186">
    <property type="component" value="Unassembled WGS sequence"/>
</dbReference>
<proteinExistence type="predicted"/>
<reference evidence="1 2" key="1">
    <citation type="submission" date="2024-04" db="EMBL/GenBank/DDBJ databases">
        <title>Human intestinal bacterial collection.</title>
        <authorList>
            <person name="Pauvert C."/>
            <person name="Hitch T.C.A."/>
            <person name="Clavel T."/>
        </authorList>
    </citation>
    <scope>NUCLEOTIDE SEQUENCE [LARGE SCALE GENOMIC DNA]</scope>
    <source>
        <strain evidence="1 2">CLA-AA-H141</strain>
    </source>
</reference>
<accession>A0ABV1EFN1</accession>
<dbReference type="RefSeq" id="WP_349115803.1">
    <property type="nucleotide sequence ID" value="NZ_JBBNFM010000002.1"/>
</dbReference>
<name>A0ABV1EFN1_9FIRM</name>
<evidence type="ECO:0000313" key="2">
    <source>
        <dbReference type="Proteomes" id="UP001482186"/>
    </source>
</evidence>
<evidence type="ECO:0000313" key="1">
    <source>
        <dbReference type="EMBL" id="MEQ2453390.1"/>
    </source>
</evidence>